<dbReference type="EMBL" id="KZ348007">
    <property type="protein sequence ID" value="PIO66817.1"/>
    <property type="molecule type" value="Genomic_DNA"/>
</dbReference>
<reference evidence="3 4" key="1">
    <citation type="submission" date="2015-09" db="EMBL/GenBank/DDBJ databases">
        <title>Draft genome of the parasitic nematode Teladorsagia circumcincta isolate WARC Sus (inbred).</title>
        <authorList>
            <person name="Mitreva M."/>
        </authorList>
    </citation>
    <scope>NUCLEOTIDE SEQUENCE [LARGE SCALE GENOMIC DNA]</scope>
    <source>
        <strain evidence="3 4">S</strain>
    </source>
</reference>
<keyword evidence="2" id="KW-0812">Transmembrane</keyword>
<dbReference type="GO" id="GO:0016020">
    <property type="term" value="C:membrane"/>
    <property type="evidence" value="ECO:0007669"/>
    <property type="project" value="TreeGrafter"/>
</dbReference>
<dbReference type="InterPro" id="IPR050879">
    <property type="entry name" value="Acyltransferase_3"/>
</dbReference>
<organism evidence="3 4">
    <name type="scientific">Teladorsagia circumcincta</name>
    <name type="common">Brown stomach worm</name>
    <name type="synonym">Ostertagia circumcincta</name>
    <dbReference type="NCBI Taxonomy" id="45464"/>
    <lineage>
        <taxon>Eukaryota</taxon>
        <taxon>Metazoa</taxon>
        <taxon>Ecdysozoa</taxon>
        <taxon>Nematoda</taxon>
        <taxon>Chromadorea</taxon>
        <taxon>Rhabditida</taxon>
        <taxon>Rhabditina</taxon>
        <taxon>Rhabditomorpha</taxon>
        <taxon>Strongyloidea</taxon>
        <taxon>Trichostrongylidae</taxon>
        <taxon>Teladorsagia</taxon>
    </lineage>
</organism>
<keyword evidence="2" id="KW-0472">Membrane</keyword>
<feature type="compositionally biased region" description="Polar residues" evidence="1">
    <location>
        <begin position="12"/>
        <end position="36"/>
    </location>
</feature>
<proteinExistence type="predicted"/>
<gene>
    <name evidence="3" type="ORF">TELCIR_11453</name>
</gene>
<evidence type="ECO:0000313" key="3">
    <source>
        <dbReference type="EMBL" id="PIO66817.1"/>
    </source>
</evidence>
<feature type="region of interest" description="Disordered" evidence="1">
    <location>
        <begin position="1"/>
        <end position="38"/>
    </location>
</feature>
<feature type="non-terminal residue" evidence="3">
    <location>
        <position position="1"/>
    </location>
</feature>
<evidence type="ECO:0008006" key="5">
    <source>
        <dbReference type="Google" id="ProtNLM"/>
    </source>
</evidence>
<dbReference type="Proteomes" id="UP000230423">
    <property type="component" value="Unassembled WGS sequence"/>
</dbReference>
<evidence type="ECO:0000313" key="4">
    <source>
        <dbReference type="Proteomes" id="UP000230423"/>
    </source>
</evidence>
<sequence>FTRKMMAKENVSIHSSTYRAQKNEQDQPISKQGIKTTKNRRDLQGIRGIAISAVVLFHFFPKYFPNGHIGVDQ</sequence>
<feature type="transmembrane region" description="Helical" evidence="2">
    <location>
        <begin position="45"/>
        <end position="64"/>
    </location>
</feature>
<keyword evidence="4" id="KW-1185">Reference proteome</keyword>
<accession>A0A2G9U969</accession>
<dbReference type="OrthoDB" id="10061508at2759"/>
<keyword evidence="2" id="KW-1133">Transmembrane helix</keyword>
<evidence type="ECO:0000256" key="1">
    <source>
        <dbReference type="SAM" id="MobiDB-lite"/>
    </source>
</evidence>
<protein>
    <recommendedName>
        <fullName evidence="5">Acyltransferase 3 domain-containing protein</fullName>
    </recommendedName>
</protein>
<name>A0A2G9U969_TELCI</name>
<dbReference type="AlphaFoldDB" id="A0A2G9U969"/>
<dbReference type="PANTHER" id="PTHR23028:SF127">
    <property type="entry name" value="ACYL_TRANSF_3 DOMAIN-CONTAINING PROTEIN-RELATED"/>
    <property type="match status" value="1"/>
</dbReference>
<evidence type="ECO:0000256" key="2">
    <source>
        <dbReference type="SAM" id="Phobius"/>
    </source>
</evidence>
<dbReference type="PANTHER" id="PTHR23028">
    <property type="entry name" value="ACETYLTRANSFERASE"/>
    <property type="match status" value="1"/>
</dbReference>
<dbReference type="GO" id="GO:0000271">
    <property type="term" value="P:polysaccharide biosynthetic process"/>
    <property type="evidence" value="ECO:0007669"/>
    <property type="project" value="TreeGrafter"/>
</dbReference>